<evidence type="ECO:0000313" key="1">
    <source>
        <dbReference type="EMBL" id="MFG6109596.1"/>
    </source>
</evidence>
<dbReference type="EMBL" id="JBHGCJ010000007">
    <property type="protein sequence ID" value="MFG6109596.1"/>
    <property type="molecule type" value="Genomic_DNA"/>
</dbReference>
<gene>
    <name evidence="1" type="ORF">ACEU0G_003611</name>
</gene>
<organism evidence="1 2">
    <name type="scientific">Stenotrophomonas nematodicola</name>
    <dbReference type="NCBI Taxonomy" id="2656746"/>
    <lineage>
        <taxon>Bacteria</taxon>
        <taxon>Pseudomonadati</taxon>
        <taxon>Pseudomonadota</taxon>
        <taxon>Gammaproteobacteria</taxon>
        <taxon>Lysobacterales</taxon>
        <taxon>Lysobacteraceae</taxon>
        <taxon>Stenotrophomonas</taxon>
    </lineage>
</organism>
<keyword evidence="2" id="KW-1185">Reference proteome</keyword>
<proteinExistence type="predicted"/>
<comment type="caution">
    <text evidence="1">The sequence shown here is derived from an EMBL/GenBank/DDBJ whole genome shotgun (WGS) entry which is preliminary data.</text>
</comment>
<protein>
    <submittedName>
        <fullName evidence="1">Uncharacterized protein</fullName>
    </submittedName>
</protein>
<dbReference type="RefSeq" id="WP_394163318.1">
    <property type="nucleotide sequence ID" value="NZ_JBHGCJ010000007.1"/>
</dbReference>
<reference evidence="1 2" key="1">
    <citation type="submission" date="2024-09" db="EMBL/GenBank/DDBJ databases">
        <authorList>
            <consortium name="All-Russian atlas of soil microorganisms"/>
            <consortium name="as a basis for the search for new antimicrobial producers and enzymes with unique properties"/>
            <person name="Sokolova E.A."/>
            <person name="Voronina E.N."/>
        </authorList>
    </citation>
    <scope>NUCLEOTIDE SEQUENCE [LARGE SCALE GENOMIC DNA]</scope>
    <source>
        <strain evidence="1 2">AF-22b-331.1</strain>
    </source>
</reference>
<accession>A0ABW7CZG0</accession>
<evidence type="ECO:0000313" key="2">
    <source>
        <dbReference type="Proteomes" id="UP001605261"/>
    </source>
</evidence>
<sequence length="122" mass="13015">MGKGYTYLALTVFGALMLWATGQFDEVAGGTNVSAREAYWQEQVGDAALRGQSRAAVDAFAATHHLVLQCEKTAVASHLTECLVDDPQAKGGTATHPVTLQLAFMFQGDTLHTFAASPRSLE</sequence>
<name>A0ABW7CZG0_9GAMM</name>
<dbReference type="Proteomes" id="UP001605261">
    <property type="component" value="Unassembled WGS sequence"/>
</dbReference>